<dbReference type="AlphaFoldDB" id="A0A9Q4B4W8"/>
<comment type="caution">
    <text evidence="5">The sequence shown here is derived from an EMBL/GenBank/DDBJ whole genome shotgun (WGS) entry which is preliminary data.</text>
</comment>
<dbReference type="GO" id="GO:0005829">
    <property type="term" value="C:cytosol"/>
    <property type="evidence" value="ECO:0007669"/>
    <property type="project" value="TreeGrafter"/>
</dbReference>
<reference evidence="5" key="1">
    <citation type="submission" date="2020-06" db="EMBL/GenBank/DDBJ databases">
        <title>Insight into the genomes of haloalkaliphilic bacilli from Kenyan soda lakes.</title>
        <authorList>
            <person name="Mwirichia R."/>
            <person name="Villamizar G.C."/>
            <person name="Poehlein A."/>
            <person name="Mugweru J."/>
            <person name="Kipnyargis A."/>
            <person name="Kiplimo D."/>
            <person name="Orwa P."/>
            <person name="Daniel R."/>
        </authorList>
    </citation>
    <scope>NUCLEOTIDE SEQUENCE</scope>
    <source>
        <strain evidence="5">B1096_S55</strain>
    </source>
</reference>
<dbReference type="FunFam" id="3.20.10.10:FF:000002">
    <property type="entry name" value="D-alanine aminotransferase"/>
    <property type="match status" value="1"/>
</dbReference>
<gene>
    <name evidence="5" type="primary">pabC</name>
    <name evidence="5" type="ORF">HXA33_17860</name>
</gene>
<dbReference type="InterPro" id="IPR001544">
    <property type="entry name" value="Aminotrans_IV"/>
</dbReference>
<evidence type="ECO:0000313" key="5">
    <source>
        <dbReference type="EMBL" id="MCR6098384.1"/>
    </source>
</evidence>
<evidence type="ECO:0000256" key="2">
    <source>
        <dbReference type="ARBA" id="ARBA00009320"/>
    </source>
</evidence>
<keyword evidence="4" id="KW-0663">Pyridoxal phosphate</keyword>
<dbReference type="NCBIfam" id="NF005800">
    <property type="entry name" value="PRK07650.1"/>
    <property type="match status" value="1"/>
</dbReference>
<evidence type="ECO:0000256" key="1">
    <source>
        <dbReference type="ARBA" id="ARBA00001933"/>
    </source>
</evidence>
<dbReference type="InterPro" id="IPR050571">
    <property type="entry name" value="Class-IV_PLP-Dep_Aminotrnsfr"/>
</dbReference>
<dbReference type="Proteomes" id="UP001057753">
    <property type="component" value="Unassembled WGS sequence"/>
</dbReference>
<name>A0A9Q4B4W8_SALAG</name>
<dbReference type="InterPro" id="IPR036038">
    <property type="entry name" value="Aminotransferase-like"/>
</dbReference>
<organism evidence="5 6">
    <name type="scientific">Salipaludibacillus agaradhaerens</name>
    <name type="common">Bacillus agaradhaerens</name>
    <dbReference type="NCBI Taxonomy" id="76935"/>
    <lineage>
        <taxon>Bacteria</taxon>
        <taxon>Bacillati</taxon>
        <taxon>Bacillota</taxon>
        <taxon>Bacilli</taxon>
        <taxon>Bacillales</taxon>
        <taxon>Bacillaceae</taxon>
    </lineage>
</organism>
<dbReference type="InterPro" id="IPR043131">
    <property type="entry name" value="BCAT-like_N"/>
</dbReference>
<comment type="cofactor">
    <cofactor evidence="1">
        <name>pyridoxal 5'-phosphate</name>
        <dbReference type="ChEBI" id="CHEBI:597326"/>
    </cofactor>
</comment>
<dbReference type="Gene3D" id="3.30.470.10">
    <property type="match status" value="1"/>
</dbReference>
<comment type="subunit">
    <text evidence="3">Homodimer.</text>
</comment>
<keyword evidence="5" id="KW-0456">Lyase</keyword>
<dbReference type="GO" id="GO:0008696">
    <property type="term" value="F:4-amino-4-deoxychorismate lyase activity"/>
    <property type="evidence" value="ECO:0007669"/>
    <property type="project" value="UniProtKB-EC"/>
</dbReference>
<evidence type="ECO:0000256" key="3">
    <source>
        <dbReference type="ARBA" id="ARBA00011738"/>
    </source>
</evidence>
<dbReference type="GO" id="GO:0008652">
    <property type="term" value="P:amino acid biosynthetic process"/>
    <property type="evidence" value="ECO:0007669"/>
    <property type="project" value="UniProtKB-ARBA"/>
</dbReference>
<comment type="similarity">
    <text evidence="2">Belongs to the class-IV pyridoxal-phosphate-dependent aminotransferase family.</text>
</comment>
<dbReference type="SUPFAM" id="SSF56752">
    <property type="entry name" value="D-aminoacid aminotransferase-like PLP-dependent enzymes"/>
    <property type="match status" value="1"/>
</dbReference>
<dbReference type="Pfam" id="PF01063">
    <property type="entry name" value="Aminotran_4"/>
    <property type="match status" value="1"/>
</dbReference>
<evidence type="ECO:0000256" key="4">
    <source>
        <dbReference type="ARBA" id="ARBA00022898"/>
    </source>
</evidence>
<dbReference type="GO" id="GO:0046394">
    <property type="term" value="P:carboxylic acid biosynthetic process"/>
    <property type="evidence" value="ECO:0007669"/>
    <property type="project" value="UniProtKB-ARBA"/>
</dbReference>
<protein>
    <submittedName>
        <fullName evidence="5">Aminodeoxychorismate lyase</fullName>
        <ecNumber evidence="5">4.1.3.38</ecNumber>
    </submittedName>
</protein>
<dbReference type="RefSeq" id="WP_257822695.1">
    <property type="nucleotide sequence ID" value="NZ_JABXYM010000001.1"/>
</dbReference>
<evidence type="ECO:0000313" key="6">
    <source>
        <dbReference type="Proteomes" id="UP001057753"/>
    </source>
</evidence>
<dbReference type="EMBL" id="JABXYM010000001">
    <property type="protein sequence ID" value="MCR6098384.1"/>
    <property type="molecule type" value="Genomic_DNA"/>
</dbReference>
<dbReference type="Gene3D" id="3.20.10.10">
    <property type="entry name" value="D-amino Acid Aminotransferase, subunit A, domain 2"/>
    <property type="match status" value="1"/>
</dbReference>
<sequence length="289" mass="33532">MYLYLDGQYVDEKEAVISPLDHGYLYGLGLFETFRTYNGHPFLLDDHFHRLAKSAEKMGIVLNHYHREEVAAIIKELLRLNNLNDAYIRWNVSAGPGEIGLSTELYTTPQTIVFMKPLPQKLSKSKVAKTLTIRRNSPEADYRLKSHHYLNNVLGRREIGNRTDVEGIFLTEDGYLSEGVVSNLFWVQNGIVYTPDLSCGCLNGITRQFVMANLKKKEVRVEEGKFRLHDALEADEIFVTNAIQEIVPIHFWEQCRFPGNNGEMVRLLQNDYSYWKRRLWSKKDLFLNL</sequence>
<dbReference type="CDD" id="cd00449">
    <property type="entry name" value="PLPDE_IV"/>
    <property type="match status" value="1"/>
</dbReference>
<dbReference type="PANTHER" id="PTHR42743:SF11">
    <property type="entry name" value="AMINODEOXYCHORISMATE LYASE"/>
    <property type="match status" value="1"/>
</dbReference>
<dbReference type="EC" id="4.1.3.38" evidence="5"/>
<accession>A0A9Q4B4W8</accession>
<dbReference type="PANTHER" id="PTHR42743">
    <property type="entry name" value="AMINO-ACID AMINOTRANSFERASE"/>
    <property type="match status" value="1"/>
</dbReference>
<keyword evidence="6" id="KW-1185">Reference proteome</keyword>
<dbReference type="InterPro" id="IPR043132">
    <property type="entry name" value="BCAT-like_C"/>
</dbReference>
<proteinExistence type="inferred from homology"/>